<evidence type="ECO:0000313" key="2">
    <source>
        <dbReference type="EMBL" id="OGD84167.1"/>
    </source>
</evidence>
<comment type="caution">
    <text evidence="2">The sequence shown here is derived from an EMBL/GenBank/DDBJ whole genome shotgun (WGS) entry which is preliminary data.</text>
</comment>
<accession>A0A1F5FX29</accession>
<dbReference type="EMBL" id="MFAR01000043">
    <property type="protein sequence ID" value="OGD84167.1"/>
    <property type="molecule type" value="Genomic_DNA"/>
</dbReference>
<reference evidence="2 3" key="1">
    <citation type="journal article" date="2016" name="Nat. Commun.">
        <title>Thousands of microbial genomes shed light on interconnected biogeochemical processes in an aquifer system.</title>
        <authorList>
            <person name="Anantharaman K."/>
            <person name="Brown C.T."/>
            <person name="Hug L.A."/>
            <person name="Sharon I."/>
            <person name="Castelle C.J."/>
            <person name="Probst A.J."/>
            <person name="Thomas B.C."/>
            <person name="Singh A."/>
            <person name="Wilkins M.J."/>
            <person name="Karaoz U."/>
            <person name="Brodie E.L."/>
            <person name="Williams K.H."/>
            <person name="Hubbard S.S."/>
            <person name="Banfield J.F."/>
        </authorList>
    </citation>
    <scope>NUCLEOTIDE SEQUENCE [LARGE SCALE GENOMIC DNA]</scope>
</reference>
<evidence type="ECO:0000259" key="1">
    <source>
        <dbReference type="Pfam" id="PF20257"/>
    </source>
</evidence>
<dbReference type="Gene3D" id="2.40.30.90">
    <property type="entry name" value="Bacterial fluorinating enzyme like"/>
    <property type="match status" value="1"/>
</dbReference>
<dbReference type="Proteomes" id="UP000177921">
    <property type="component" value="Unassembled WGS sequence"/>
</dbReference>
<feature type="domain" description="S-adenosyl-l-methionine hydroxide adenosyltransferase C-terminal" evidence="1">
    <location>
        <begin position="179"/>
        <end position="262"/>
    </location>
</feature>
<protein>
    <recommendedName>
        <fullName evidence="1">S-adenosyl-l-methionine hydroxide adenosyltransferase C-terminal domain-containing protein</fullName>
    </recommendedName>
</protein>
<dbReference type="InterPro" id="IPR046470">
    <property type="entry name" value="SAM_HAT_C"/>
</dbReference>
<sequence length="264" mass="29007">MYVTIINDCADPGTMNRQVVRAATLFPATHISPVAVGAYADLEASGMIIDTIDGAMDEPGIILANVAPRHGKAKQWPNGTPFGHIKYQNTHIFATVDGATLSLVHKYGLAKNIEVYDIPTVLDAMIKQGKLTPKLRDPIINTQFRSYEFLPRIAKWYLSGVDVPFTLHPLSDFLPSPLAVWYVDNFGNCKTTAWQQDLGHQAGKTLMTPWGKLQCYDRLKDVPNGKAGLIVGSSGYQDKRFLEIVLQGKSAAAHFGIKVGDLLR</sequence>
<dbReference type="SUPFAM" id="SSF101852">
    <property type="entry name" value="Bacterial fluorinating enzyme, C-terminal domain"/>
    <property type="match status" value="1"/>
</dbReference>
<gene>
    <name evidence="2" type="ORF">A2618_00760</name>
</gene>
<dbReference type="AlphaFoldDB" id="A0A1F5FX29"/>
<organism evidence="2 3">
    <name type="scientific">Candidatus Collierbacteria bacterium RIFOXYD1_FULL_46_26</name>
    <dbReference type="NCBI Taxonomy" id="1817732"/>
    <lineage>
        <taxon>Bacteria</taxon>
        <taxon>Candidatus Collieribacteriota</taxon>
    </lineage>
</organism>
<proteinExistence type="predicted"/>
<name>A0A1F5FX29_9BACT</name>
<dbReference type="Pfam" id="PF20257">
    <property type="entry name" value="SAM_HAT_C"/>
    <property type="match status" value="1"/>
</dbReference>
<evidence type="ECO:0000313" key="3">
    <source>
        <dbReference type="Proteomes" id="UP000177921"/>
    </source>
</evidence>
<dbReference type="InterPro" id="IPR023227">
    <property type="entry name" value="SAM_OH_AdoTrfase_C_sf"/>
</dbReference>